<reference evidence="2 3" key="1">
    <citation type="submission" date="2019-07" db="EMBL/GenBank/DDBJ databases">
        <title>Ln-dependent methylotrophs.</title>
        <authorList>
            <person name="Tani A."/>
        </authorList>
    </citation>
    <scope>NUCLEOTIDE SEQUENCE [LARGE SCALE GENOMIC DNA]</scope>
    <source>
        <strain evidence="2 3">SM12</strain>
    </source>
</reference>
<organism evidence="2 3">
    <name type="scientific">Rhizobium straminoryzae</name>
    <dbReference type="NCBI Taxonomy" id="1387186"/>
    <lineage>
        <taxon>Bacteria</taxon>
        <taxon>Pseudomonadati</taxon>
        <taxon>Pseudomonadota</taxon>
        <taxon>Alphaproteobacteria</taxon>
        <taxon>Hyphomicrobiales</taxon>
        <taxon>Rhizobiaceae</taxon>
        <taxon>Rhizobium/Agrobacterium group</taxon>
        <taxon>Rhizobium</taxon>
    </lineage>
</organism>
<evidence type="ECO:0000313" key="3">
    <source>
        <dbReference type="Proteomes" id="UP000316801"/>
    </source>
</evidence>
<accession>A0A549SXL0</accession>
<protein>
    <recommendedName>
        <fullName evidence="1">Glycosyl transferase family 28 C-terminal domain-containing protein</fullName>
    </recommendedName>
</protein>
<dbReference type="GO" id="GO:0016758">
    <property type="term" value="F:hexosyltransferase activity"/>
    <property type="evidence" value="ECO:0007669"/>
    <property type="project" value="InterPro"/>
</dbReference>
<keyword evidence="3" id="KW-1185">Reference proteome</keyword>
<dbReference type="PIRSF" id="PIRSF017085">
    <property type="entry name" value="Glycosyltransf_RedA_prd"/>
    <property type="match status" value="1"/>
</dbReference>
<dbReference type="PANTHER" id="PTHR21015">
    <property type="entry name" value="UDP-N-ACETYLGLUCOSAMINE--N-ACETYLMURAMYL-(PENTAPEPTIDE) PYROPHOSPHORYL-UNDECAPRENOL N-ACETYLGLUCOSAMINE TRANSFERASE 1"/>
    <property type="match status" value="1"/>
</dbReference>
<gene>
    <name evidence="2" type="ORF">FNA46_22000</name>
</gene>
<comment type="caution">
    <text evidence="2">The sequence shown here is derived from an EMBL/GenBank/DDBJ whole genome shotgun (WGS) entry which is preliminary data.</text>
</comment>
<sequence length="402" mass="44973">MPRRLGNARILMYSHDTFGLGHLRRCRTIAHSLVEDYRGLNVLIVSGATIAGAFDYRARVDFVKIPSVIKLRNGEYTSMDRHIDLQETMKMRQSIIRHTAESFEPDIFIIDKEPLGLRNEVEDTLAYLKTRGTTLILGLRDVMDAPHLLEAEWKRNDVLRKIGNLYDDVWIYGPPDFYDPLTGIDVPPSVRAKMNFVGFLQRKASIEASSSQAGKEDYLLVTTGGGGDGADLVRDVIGAYKADPTLTHKAVIVLGPYMPAEQRSHFREACEAHPHLEILEFDNRMEDRIAGARAVIAMGGYNTYCEILSFDKPALIVPRTQPREEQLIRATRASELGLVSMISGEESADSLRFAGAIKDLLKRDPPSISAPGMQLEGLPTISRIVADWFQRKGERHLSLVQG</sequence>
<dbReference type="InterPro" id="IPR007235">
    <property type="entry name" value="Glyco_trans_28_C"/>
</dbReference>
<dbReference type="InterPro" id="IPR016683">
    <property type="entry name" value="Glyco_trans_28_RedA_prd"/>
</dbReference>
<proteinExistence type="predicted"/>
<dbReference type="RefSeq" id="WP_143127360.1">
    <property type="nucleotide sequence ID" value="NZ_VJMG01000075.1"/>
</dbReference>
<dbReference type="SUPFAM" id="SSF53756">
    <property type="entry name" value="UDP-Glycosyltransferase/glycogen phosphorylase"/>
    <property type="match status" value="1"/>
</dbReference>
<name>A0A549SXL0_9HYPH</name>
<dbReference type="EMBL" id="VJMG01000075">
    <property type="protein sequence ID" value="TRL34373.1"/>
    <property type="molecule type" value="Genomic_DNA"/>
</dbReference>
<dbReference type="Pfam" id="PF04101">
    <property type="entry name" value="Glyco_tran_28_C"/>
    <property type="match status" value="1"/>
</dbReference>
<evidence type="ECO:0000259" key="1">
    <source>
        <dbReference type="Pfam" id="PF04101"/>
    </source>
</evidence>
<dbReference type="Gene3D" id="3.40.50.2000">
    <property type="entry name" value="Glycogen Phosphorylase B"/>
    <property type="match status" value="1"/>
</dbReference>
<dbReference type="Proteomes" id="UP000316801">
    <property type="component" value="Unassembled WGS sequence"/>
</dbReference>
<dbReference type="PANTHER" id="PTHR21015:SF28">
    <property type="entry name" value="SLL1722 PROTEIN"/>
    <property type="match status" value="1"/>
</dbReference>
<feature type="domain" description="Glycosyl transferase family 28 C-terminal" evidence="1">
    <location>
        <begin position="225"/>
        <end position="347"/>
    </location>
</feature>
<dbReference type="AlphaFoldDB" id="A0A549SXL0"/>
<evidence type="ECO:0000313" key="2">
    <source>
        <dbReference type="EMBL" id="TRL34373.1"/>
    </source>
</evidence>